<accession>A0AAW1P124</accession>
<gene>
    <name evidence="1" type="ORF">WJX73_000233</name>
</gene>
<dbReference type="Proteomes" id="UP001465755">
    <property type="component" value="Unassembled WGS sequence"/>
</dbReference>
<comment type="caution">
    <text evidence="1">The sequence shown here is derived from an EMBL/GenBank/DDBJ whole genome shotgun (WGS) entry which is preliminary data.</text>
</comment>
<dbReference type="InterPro" id="IPR052980">
    <property type="entry name" value="Crinkler_effector"/>
</dbReference>
<sequence>MARAPDWKKVGAGSPLRGYLDQLATDKELRGKLALDKLEAGAVLSMSHNWLGVSPHIHQEIYIRDCYPALLKALDEYMSLRQKSTGVSLVLGTPGCGKSTSGAVYTSIKLVDGRPVLLEFCDFDSQSHTFILMVPEGTDRIEAQWGSDFAAAVEAVNCLIGPELPKPLHVVDGGLSQIPHTRLSPSAVDVVYFASPREDFSRLRSKGLLKVALYMPLQPLEEMLDMKNKLRQFQVSAAERQADDQDVAAWYNIVGGIPRACLLERRDGTTLPTWTEAARVKVQDLVSEGWLFAVSNELLPAGSDTVFHWNVLPRTTAPASNSPTDPALRAFDLAVASGHWFETLAEMLLCAGGSFQCRILAKQGESPGPCFTLNLDTAQGTAVWTDLKHAASLVGSCPGAYLLPQAHNEKAIDGLRSAAILLQMTMAKSHTLLKAPLDSLVNELDTNNLVQPALEQLRKKISWQVTSQAVTLDKPMLFWVLPAARYNTMYTTCRSYLTASGTVAESQEGPVLQAALKIDLMGLAQEATNPDQAGDIMQRLVSMLPASASNSEFVAC</sequence>
<dbReference type="PANTHER" id="PTHR33129">
    <property type="entry name" value="PROTEIN KINASE DOMAIN-CONTAINING PROTEIN-RELATED"/>
    <property type="match status" value="1"/>
</dbReference>
<name>A0AAW1P124_9CHLO</name>
<evidence type="ECO:0000313" key="1">
    <source>
        <dbReference type="EMBL" id="KAK9804009.1"/>
    </source>
</evidence>
<protein>
    <submittedName>
        <fullName evidence="1">Uncharacterized protein</fullName>
    </submittedName>
</protein>
<proteinExistence type="predicted"/>
<reference evidence="1 2" key="1">
    <citation type="journal article" date="2024" name="Nat. Commun.">
        <title>Phylogenomics reveals the evolutionary origins of lichenization in chlorophyte algae.</title>
        <authorList>
            <person name="Puginier C."/>
            <person name="Libourel C."/>
            <person name="Otte J."/>
            <person name="Skaloud P."/>
            <person name="Haon M."/>
            <person name="Grisel S."/>
            <person name="Petersen M."/>
            <person name="Berrin J.G."/>
            <person name="Delaux P.M."/>
            <person name="Dal Grande F."/>
            <person name="Keller J."/>
        </authorList>
    </citation>
    <scope>NUCLEOTIDE SEQUENCE [LARGE SCALE GENOMIC DNA]</scope>
    <source>
        <strain evidence="1 2">SAG 2036</strain>
    </source>
</reference>
<dbReference type="PANTHER" id="PTHR33129:SF1">
    <property type="entry name" value="ATP-BINDING PROTEIN"/>
    <property type="match status" value="1"/>
</dbReference>
<evidence type="ECO:0000313" key="2">
    <source>
        <dbReference type="Proteomes" id="UP001465755"/>
    </source>
</evidence>
<organism evidence="1 2">
    <name type="scientific">Symbiochloris irregularis</name>
    <dbReference type="NCBI Taxonomy" id="706552"/>
    <lineage>
        <taxon>Eukaryota</taxon>
        <taxon>Viridiplantae</taxon>
        <taxon>Chlorophyta</taxon>
        <taxon>core chlorophytes</taxon>
        <taxon>Trebouxiophyceae</taxon>
        <taxon>Trebouxiales</taxon>
        <taxon>Trebouxiaceae</taxon>
        <taxon>Symbiochloris</taxon>
    </lineage>
</organism>
<dbReference type="EMBL" id="JALJOQ010000054">
    <property type="protein sequence ID" value="KAK9804009.1"/>
    <property type="molecule type" value="Genomic_DNA"/>
</dbReference>
<keyword evidence="2" id="KW-1185">Reference proteome</keyword>
<dbReference type="AlphaFoldDB" id="A0AAW1P124"/>